<dbReference type="SMART" id="SM00184">
    <property type="entry name" value="RING"/>
    <property type="match status" value="1"/>
</dbReference>
<evidence type="ECO:0000313" key="12">
    <source>
        <dbReference type="EMBL" id="CAD7247207.1"/>
    </source>
</evidence>
<dbReference type="Proteomes" id="UP000677054">
    <property type="component" value="Unassembled WGS sequence"/>
</dbReference>
<feature type="domain" description="RING-type" evidence="11">
    <location>
        <begin position="64"/>
        <end position="106"/>
    </location>
</feature>
<name>A0A7R9A4D2_9CRUS</name>
<feature type="compositionally biased region" description="Low complexity" evidence="9">
    <location>
        <begin position="154"/>
        <end position="170"/>
    </location>
</feature>
<organism evidence="12">
    <name type="scientific">Darwinula stevensoni</name>
    <dbReference type="NCBI Taxonomy" id="69355"/>
    <lineage>
        <taxon>Eukaryota</taxon>
        <taxon>Metazoa</taxon>
        <taxon>Ecdysozoa</taxon>
        <taxon>Arthropoda</taxon>
        <taxon>Crustacea</taxon>
        <taxon>Oligostraca</taxon>
        <taxon>Ostracoda</taxon>
        <taxon>Podocopa</taxon>
        <taxon>Podocopida</taxon>
        <taxon>Darwinulocopina</taxon>
        <taxon>Darwinuloidea</taxon>
        <taxon>Darwinulidae</taxon>
        <taxon>Darwinula</taxon>
    </lineage>
</organism>
<feature type="region of interest" description="Disordered" evidence="9">
    <location>
        <begin position="118"/>
        <end position="170"/>
    </location>
</feature>
<dbReference type="SUPFAM" id="SSF57850">
    <property type="entry name" value="RING/U-box"/>
    <property type="match status" value="1"/>
</dbReference>
<keyword evidence="13" id="KW-1185">Reference proteome</keyword>
<dbReference type="EMBL" id="CAJPEV010001380">
    <property type="protein sequence ID" value="CAG0892321.1"/>
    <property type="molecule type" value="Genomic_DNA"/>
</dbReference>
<dbReference type="OrthoDB" id="8062037at2759"/>
<dbReference type="AlphaFoldDB" id="A0A7R9A4D2"/>
<dbReference type="PANTHER" id="PTHR46539">
    <property type="entry name" value="E3 UBIQUITIN-PROTEIN LIGASE ATL42"/>
    <property type="match status" value="1"/>
</dbReference>
<dbReference type="Gene3D" id="3.30.40.10">
    <property type="entry name" value="Zinc/RING finger domain, C3HC4 (zinc finger)"/>
    <property type="match status" value="1"/>
</dbReference>
<evidence type="ECO:0000256" key="7">
    <source>
        <dbReference type="ARBA" id="ARBA00023136"/>
    </source>
</evidence>
<protein>
    <recommendedName>
        <fullName evidence="11">RING-type domain-containing protein</fullName>
    </recommendedName>
</protein>
<dbReference type="EMBL" id="LR900897">
    <property type="protein sequence ID" value="CAD7247207.1"/>
    <property type="molecule type" value="Genomic_DNA"/>
</dbReference>
<evidence type="ECO:0000256" key="10">
    <source>
        <dbReference type="SAM" id="Phobius"/>
    </source>
</evidence>
<dbReference type="FunFam" id="3.30.40.10:FF:000388">
    <property type="entry name" value="Putative RING zinc finger domain superfamily protein"/>
    <property type="match status" value="1"/>
</dbReference>
<evidence type="ECO:0000256" key="3">
    <source>
        <dbReference type="ARBA" id="ARBA00022723"/>
    </source>
</evidence>
<gene>
    <name evidence="12" type="ORF">DSTB1V02_LOCUS7041</name>
</gene>
<comment type="subcellular location">
    <subcellularLocation>
        <location evidence="1">Membrane</location>
    </subcellularLocation>
</comment>
<evidence type="ECO:0000256" key="2">
    <source>
        <dbReference type="ARBA" id="ARBA00022692"/>
    </source>
</evidence>
<keyword evidence="7 10" id="KW-0472">Membrane</keyword>
<dbReference type="GO" id="GO:0016020">
    <property type="term" value="C:membrane"/>
    <property type="evidence" value="ECO:0007669"/>
    <property type="project" value="UniProtKB-SubCell"/>
</dbReference>
<keyword evidence="3" id="KW-0479">Metal-binding</keyword>
<feature type="compositionally biased region" description="Basic and acidic residues" evidence="9">
    <location>
        <begin position="127"/>
        <end position="144"/>
    </location>
</feature>
<dbReference type="Pfam" id="PF13639">
    <property type="entry name" value="zf-RING_2"/>
    <property type="match status" value="1"/>
</dbReference>
<evidence type="ECO:0000313" key="13">
    <source>
        <dbReference type="Proteomes" id="UP000677054"/>
    </source>
</evidence>
<evidence type="ECO:0000259" key="11">
    <source>
        <dbReference type="PROSITE" id="PS50089"/>
    </source>
</evidence>
<evidence type="ECO:0000256" key="9">
    <source>
        <dbReference type="SAM" id="MobiDB-lite"/>
    </source>
</evidence>
<dbReference type="PROSITE" id="PS50089">
    <property type="entry name" value="ZF_RING_2"/>
    <property type="match status" value="1"/>
</dbReference>
<keyword evidence="6 10" id="KW-1133">Transmembrane helix</keyword>
<evidence type="ECO:0000256" key="1">
    <source>
        <dbReference type="ARBA" id="ARBA00004370"/>
    </source>
</evidence>
<dbReference type="GO" id="GO:0008270">
    <property type="term" value="F:zinc ion binding"/>
    <property type="evidence" value="ECO:0007669"/>
    <property type="project" value="UniProtKB-KW"/>
</dbReference>
<accession>A0A7R9A4D2</accession>
<keyword evidence="4 8" id="KW-0863">Zinc-finger</keyword>
<evidence type="ECO:0000256" key="6">
    <source>
        <dbReference type="ARBA" id="ARBA00022989"/>
    </source>
</evidence>
<sequence length="194" mass="21820">MANFLLLLIPLPVASLLLLLFFVVFWLVKRTREGSRVSRHCLPPRSLANIPTATYKKGHTRDTCAICLEDYEKGERLRVLPCSHAFHSECVDPWLTKRKQACPCCNRTVQTPLLARDENTCSESSSEDERKTSSLRGDAREMRRNGGTFISSVRLSHGRSGTSSSRPSSAALLAHTHRDSLGDMPIFSFIRELF</sequence>
<proteinExistence type="predicted"/>
<keyword evidence="2 10" id="KW-0812">Transmembrane</keyword>
<keyword evidence="5" id="KW-0862">Zinc</keyword>
<reference evidence="12" key="1">
    <citation type="submission" date="2020-11" db="EMBL/GenBank/DDBJ databases">
        <authorList>
            <person name="Tran Van P."/>
        </authorList>
    </citation>
    <scope>NUCLEOTIDE SEQUENCE</scope>
</reference>
<feature type="transmembrane region" description="Helical" evidence="10">
    <location>
        <begin position="6"/>
        <end position="28"/>
    </location>
</feature>
<evidence type="ECO:0000256" key="5">
    <source>
        <dbReference type="ARBA" id="ARBA00022833"/>
    </source>
</evidence>
<evidence type="ECO:0000256" key="4">
    <source>
        <dbReference type="ARBA" id="ARBA00022771"/>
    </source>
</evidence>
<dbReference type="InterPro" id="IPR013083">
    <property type="entry name" value="Znf_RING/FYVE/PHD"/>
</dbReference>
<dbReference type="PANTHER" id="PTHR46539:SF1">
    <property type="entry name" value="E3 UBIQUITIN-PROTEIN LIGASE ATL42"/>
    <property type="match status" value="1"/>
</dbReference>
<dbReference type="InterPro" id="IPR001841">
    <property type="entry name" value="Znf_RING"/>
</dbReference>
<evidence type="ECO:0000256" key="8">
    <source>
        <dbReference type="PROSITE-ProRule" id="PRU00175"/>
    </source>
</evidence>